<protein>
    <submittedName>
        <fullName evidence="7">Uncharacterized protein</fullName>
    </submittedName>
</protein>
<keyword evidence="2" id="KW-0282">Flagellum</keyword>
<keyword evidence="6" id="KW-0472">Membrane</keyword>
<evidence type="ECO:0000256" key="6">
    <source>
        <dbReference type="SAM" id="Phobius"/>
    </source>
</evidence>
<accession>A0A8C7KCE7</accession>
<keyword evidence="6" id="KW-1133">Transmembrane helix</keyword>
<reference evidence="7" key="1">
    <citation type="submission" date="2025-08" db="UniProtKB">
        <authorList>
            <consortium name="Ensembl"/>
        </authorList>
    </citation>
    <scope>IDENTIFICATION</scope>
</reference>
<name>A0A8C7KCE7_ONCKI</name>
<reference evidence="7" key="2">
    <citation type="submission" date="2025-09" db="UniProtKB">
        <authorList>
            <consortium name="Ensembl"/>
        </authorList>
    </citation>
    <scope>IDENTIFICATION</scope>
</reference>
<dbReference type="PANTHER" id="PTHR14952:SF14">
    <property type="entry name" value="ROPPORIN-1-LIKE PROTEIN"/>
    <property type="match status" value="1"/>
</dbReference>
<evidence type="ECO:0000313" key="7">
    <source>
        <dbReference type="Ensembl" id="ENSOKIP00005098122.1"/>
    </source>
</evidence>
<dbReference type="Ensembl" id="ENSOKIT00005105149.1">
    <property type="protein sequence ID" value="ENSOKIP00005098122.1"/>
    <property type="gene ID" value="ENSOKIG00005043155.1"/>
</dbReference>
<dbReference type="GO" id="GO:0031514">
    <property type="term" value="C:motile cilium"/>
    <property type="evidence" value="ECO:0007669"/>
    <property type="project" value="UniProtKB-SubCell"/>
</dbReference>
<comment type="similarity">
    <text evidence="5">Belongs to the ropporin family.</text>
</comment>
<evidence type="ECO:0000313" key="8">
    <source>
        <dbReference type="Proteomes" id="UP000694557"/>
    </source>
</evidence>
<keyword evidence="6" id="KW-0812">Transmembrane</keyword>
<keyword evidence="4" id="KW-0966">Cell projection</keyword>
<feature type="transmembrane region" description="Helical" evidence="6">
    <location>
        <begin position="21"/>
        <end position="43"/>
    </location>
</feature>
<keyword evidence="8" id="KW-1185">Reference proteome</keyword>
<keyword evidence="3" id="KW-0969">Cilium</keyword>
<evidence type="ECO:0000256" key="1">
    <source>
        <dbReference type="ARBA" id="ARBA00004230"/>
    </source>
</evidence>
<dbReference type="GeneTree" id="ENSGT00990000211529"/>
<dbReference type="Proteomes" id="UP000694557">
    <property type="component" value="Unassembled WGS sequence"/>
</dbReference>
<proteinExistence type="inferred from homology"/>
<dbReference type="AlphaFoldDB" id="A0A8C7KCE7"/>
<evidence type="ECO:0000256" key="4">
    <source>
        <dbReference type="ARBA" id="ARBA00023273"/>
    </source>
</evidence>
<organism evidence="7 8">
    <name type="scientific">Oncorhynchus kisutch</name>
    <name type="common">Coho salmon</name>
    <name type="synonym">Salmo kisutch</name>
    <dbReference type="NCBI Taxonomy" id="8019"/>
    <lineage>
        <taxon>Eukaryota</taxon>
        <taxon>Metazoa</taxon>
        <taxon>Chordata</taxon>
        <taxon>Craniata</taxon>
        <taxon>Vertebrata</taxon>
        <taxon>Euteleostomi</taxon>
        <taxon>Actinopterygii</taxon>
        <taxon>Neopterygii</taxon>
        <taxon>Teleostei</taxon>
        <taxon>Protacanthopterygii</taxon>
        <taxon>Salmoniformes</taxon>
        <taxon>Salmonidae</taxon>
        <taxon>Salmoninae</taxon>
        <taxon>Oncorhynchus</taxon>
    </lineage>
</organism>
<dbReference type="PANTHER" id="PTHR14952">
    <property type="entry name" value="ROPPORIN-1-LIKE PROTEIN"/>
    <property type="match status" value="1"/>
</dbReference>
<evidence type="ECO:0000256" key="2">
    <source>
        <dbReference type="ARBA" id="ARBA00022846"/>
    </source>
</evidence>
<comment type="subcellular location">
    <subcellularLocation>
        <location evidence="1">Cell projection</location>
        <location evidence="1">Cilium</location>
        <location evidence="1">Flagellum</location>
    </subcellularLocation>
</comment>
<evidence type="ECO:0000256" key="5">
    <source>
        <dbReference type="ARBA" id="ARBA00035651"/>
    </source>
</evidence>
<evidence type="ECO:0000256" key="3">
    <source>
        <dbReference type="ARBA" id="ARBA00023069"/>
    </source>
</evidence>
<sequence>MTSPDTMYYILKQFTKAAIRTLMLKIMLIWSCICCCYIGYFSALSKGDILPIKERLERPVATQKTDTRLTPGLLKVLNKQILAPIKTTISMEELQQKWKGLCQPSEQLDTSVSREKLWCSSYKYACEILTEYEGGGAATMPFDLFAGLYTLPGPPGRRDPQDQIDSFLSSGQYPLKYPNPNSIGYHCVRSDYVI</sequence>